<protein>
    <submittedName>
        <fullName evidence="1">Uncharacterized protein</fullName>
    </submittedName>
</protein>
<reference evidence="1" key="1">
    <citation type="submission" date="2022-07" db="EMBL/GenBank/DDBJ databases">
        <title>Genome Sequence of Phlebia brevispora.</title>
        <authorList>
            <person name="Buettner E."/>
        </authorList>
    </citation>
    <scope>NUCLEOTIDE SEQUENCE</scope>
    <source>
        <strain evidence="1">MPL23</strain>
    </source>
</reference>
<evidence type="ECO:0000313" key="2">
    <source>
        <dbReference type="Proteomes" id="UP001148662"/>
    </source>
</evidence>
<name>A0ACC1SCW9_9APHY</name>
<dbReference type="EMBL" id="JANHOG010001437">
    <property type="protein sequence ID" value="KAJ3537084.1"/>
    <property type="molecule type" value="Genomic_DNA"/>
</dbReference>
<accession>A0ACC1SCW9</accession>
<comment type="caution">
    <text evidence="1">The sequence shown here is derived from an EMBL/GenBank/DDBJ whole genome shotgun (WGS) entry which is preliminary data.</text>
</comment>
<organism evidence="1 2">
    <name type="scientific">Phlebia brevispora</name>
    <dbReference type="NCBI Taxonomy" id="194682"/>
    <lineage>
        <taxon>Eukaryota</taxon>
        <taxon>Fungi</taxon>
        <taxon>Dikarya</taxon>
        <taxon>Basidiomycota</taxon>
        <taxon>Agaricomycotina</taxon>
        <taxon>Agaricomycetes</taxon>
        <taxon>Polyporales</taxon>
        <taxon>Meruliaceae</taxon>
        <taxon>Phlebia</taxon>
    </lineage>
</organism>
<sequence length="327" mass="36526">MTSTSSISLILRLSYEVIKRTNHAFHEAERIGLTDTELVSRIYLSERLERFYDDADDPCAIFYAVLCSRDKFPCVYLDGDYMHSITDDYRWAKLQSCSSLREALAWMVKKGGGKRTTGRFYRPFASLSVQQLEESLSGIHTKMQGMSLQDTRDAGLSAQVPPSDTRGKGKTAQRTPNKTRLVDLVRLVRLNHVNGNDCKKNNDAGHATALNTIGGRGCAAADGDLPFVRLRRLDGTIIRILSWQEAVIASGSVLQVHSLGAVVDEFLQAVGYDSATMVLIHHAYDKAKDARHFLRTVGKHGIPGKEALFIWKHAVRNDGFVEYVDYN</sequence>
<keyword evidence="2" id="KW-1185">Reference proteome</keyword>
<proteinExistence type="predicted"/>
<dbReference type="Proteomes" id="UP001148662">
    <property type="component" value="Unassembled WGS sequence"/>
</dbReference>
<evidence type="ECO:0000313" key="1">
    <source>
        <dbReference type="EMBL" id="KAJ3537084.1"/>
    </source>
</evidence>
<gene>
    <name evidence="1" type="ORF">NM688_g6739</name>
</gene>